<dbReference type="Gene3D" id="3.40.50.300">
    <property type="entry name" value="P-loop containing nucleotide triphosphate hydrolases"/>
    <property type="match status" value="1"/>
</dbReference>
<protein>
    <submittedName>
        <fullName evidence="2">Energy-coupling factor transporter ATP-binding protein EcfA2</fullName>
    </submittedName>
</protein>
<dbReference type="InterPro" id="IPR045063">
    <property type="entry name" value="Dynamin_N"/>
</dbReference>
<dbReference type="PANTHER" id="PTHR42698:SF1">
    <property type="entry name" value="GTPASE ERA, MITOCHONDRIAL"/>
    <property type="match status" value="1"/>
</dbReference>
<keyword evidence="2" id="KW-0067">ATP-binding</keyword>
<reference evidence="2 3" key="1">
    <citation type="submission" date="2023-07" db="EMBL/GenBank/DDBJ databases">
        <title>Sequencing the genomes of 1000 actinobacteria strains.</title>
        <authorList>
            <person name="Klenk H.-P."/>
        </authorList>
    </citation>
    <scope>NUCLEOTIDE SEQUENCE [LARGE SCALE GENOMIC DNA]</scope>
    <source>
        <strain evidence="2 3">DSM 17163</strain>
    </source>
</reference>
<dbReference type="EMBL" id="JAUSQX010000001">
    <property type="protein sequence ID" value="MDP9805421.1"/>
    <property type="molecule type" value="Genomic_DNA"/>
</dbReference>
<evidence type="ECO:0000313" key="3">
    <source>
        <dbReference type="Proteomes" id="UP001243212"/>
    </source>
</evidence>
<name>A0ABT9NDF3_9ACTO</name>
<dbReference type="Pfam" id="PF00350">
    <property type="entry name" value="Dynamin_N"/>
    <property type="match status" value="1"/>
</dbReference>
<keyword evidence="3" id="KW-1185">Reference proteome</keyword>
<dbReference type="CDD" id="cd00882">
    <property type="entry name" value="Ras_like_GTPase"/>
    <property type="match status" value="1"/>
</dbReference>
<organism evidence="2 3">
    <name type="scientific">Trueperella bonasi</name>
    <dbReference type="NCBI Taxonomy" id="312286"/>
    <lineage>
        <taxon>Bacteria</taxon>
        <taxon>Bacillati</taxon>
        <taxon>Actinomycetota</taxon>
        <taxon>Actinomycetes</taxon>
        <taxon>Actinomycetales</taxon>
        <taxon>Actinomycetaceae</taxon>
        <taxon>Trueperella</taxon>
    </lineage>
</organism>
<gene>
    <name evidence="2" type="ORF">J2S70_000003</name>
</gene>
<dbReference type="Proteomes" id="UP001243212">
    <property type="component" value="Unassembled WGS sequence"/>
</dbReference>
<keyword evidence="2" id="KW-0547">Nucleotide-binding</keyword>
<accession>A0ABT9NDF3</accession>
<dbReference type="SUPFAM" id="SSF52540">
    <property type="entry name" value="P-loop containing nucleoside triphosphate hydrolases"/>
    <property type="match status" value="1"/>
</dbReference>
<dbReference type="PANTHER" id="PTHR42698">
    <property type="entry name" value="GTPASE ERA"/>
    <property type="match status" value="1"/>
</dbReference>
<feature type="domain" description="Dynamin N-terminal" evidence="1">
    <location>
        <begin position="69"/>
        <end position="192"/>
    </location>
</feature>
<dbReference type="InterPro" id="IPR027417">
    <property type="entry name" value="P-loop_NTPase"/>
</dbReference>
<dbReference type="RefSeq" id="WP_307681706.1">
    <property type="nucleotide sequence ID" value="NZ_JAUSQX010000001.1"/>
</dbReference>
<dbReference type="GO" id="GO:0005524">
    <property type="term" value="F:ATP binding"/>
    <property type="evidence" value="ECO:0007669"/>
    <property type="project" value="UniProtKB-KW"/>
</dbReference>
<evidence type="ECO:0000313" key="2">
    <source>
        <dbReference type="EMBL" id="MDP9805421.1"/>
    </source>
</evidence>
<dbReference type="InterPro" id="IPR005662">
    <property type="entry name" value="GTPase_Era-like"/>
</dbReference>
<sequence>MTEDFHIPQSRVSQVLRPFRDSAVKLEFPMPVGDAAEAALVRQDVLNQLDDYVIPRHESLEAPLLAVFGGSTGSGKSTLINSILGEVVALASAIRPTTRRPLLLFNPDDEHWFTDRRIFPTLARVTSHGPNDLESTGQAGNELEVRATQLVPPGIAFLDSPDIDSVVVENRQLAAQFLAAADLWVFVTTAARYSDAIPWAMLDDAAERNVVTAIILNRVPAGTGAEVRQDLDRMLRERGLEQAPLFMLSEQSLDEYGRVSQADVAPIRGWLEGLAADALLRSSVARQTLWGTVRTIAAHGEFLLNEYDHQIAGTESLRWDVNSAFECALNNVSHHLSDGTMLRGEVVQRWQDVVGTGEWARKLEKGVSALRDRVSAFFRTPVDTAPVEEAIEDSLHTLIVSEAQLANVTVQDAWNHGIARELVSGALEQQRSDQERNESAATLLRHWHNDLIAMIRAEGGEKRMTARALALSVNAIGTVLMIVIFASTGGLVGGEIAVAGGTAVIAQRVLEAIFGDDAVRRMAKQARQNLEQRLSEYFAVDKNVWLEMIDQLRISHELRDEYAQAFTHLADAVDADGRSL</sequence>
<evidence type="ECO:0000259" key="1">
    <source>
        <dbReference type="Pfam" id="PF00350"/>
    </source>
</evidence>
<comment type="caution">
    <text evidence="2">The sequence shown here is derived from an EMBL/GenBank/DDBJ whole genome shotgun (WGS) entry which is preliminary data.</text>
</comment>
<proteinExistence type="predicted"/>